<keyword evidence="2" id="KW-1185">Reference proteome</keyword>
<dbReference type="EMBL" id="JARBHB010000003">
    <property type="protein sequence ID" value="KAJ8891182.1"/>
    <property type="molecule type" value="Genomic_DNA"/>
</dbReference>
<sequence>MGFHKRQPLDRSIFGPFKSHYHKAMNNWMNSPGNAGKTVTIYNVCEIAGRSYESFVYSKKLNKWFQSCVNCATQ</sequence>
<gene>
    <name evidence="1" type="ORF">PR048_010697</name>
</gene>
<evidence type="ECO:0000313" key="2">
    <source>
        <dbReference type="Proteomes" id="UP001159363"/>
    </source>
</evidence>
<evidence type="ECO:0000313" key="1">
    <source>
        <dbReference type="EMBL" id="KAJ8891182.1"/>
    </source>
</evidence>
<proteinExistence type="predicted"/>
<accession>A0ABQ9I3F4</accession>
<reference evidence="1 2" key="1">
    <citation type="submission" date="2023-02" db="EMBL/GenBank/DDBJ databases">
        <title>LHISI_Scaffold_Assembly.</title>
        <authorList>
            <person name="Stuart O.P."/>
            <person name="Cleave R."/>
            <person name="Magrath M.J.L."/>
            <person name="Mikheyev A.S."/>
        </authorList>
    </citation>
    <scope>NUCLEOTIDE SEQUENCE [LARGE SCALE GENOMIC DNA]</scope>
    <source>
        <strain evidence="1">Daus_M_001</strain>
        <tissue evidence="1">Leg muscle</tissue>
    </source>
</reference>
<dbReference type="Proteomes" id="UP001159363">
    <property type="component" value="Chromosome 3"/>
</dbReference>
<comment type="caution">
    <text evidence="1">The sequence shown here is derived from an EMBL/GenBank/DDBJ whole genome shotgun (WGS) entry which is preliminary data.</text>
</comment>
<protein>
    <submittedName>
        <fullName evidence="1">Uncharacterized protein</fullName>
    </submittedName>
</protein>
<organism evidence="1 2">
    <name type="scientific">Dryococelus australis</name>
    <dbReference type="NCBI Taxonomy" id="614101"/>
    <lineage>
        <taxon>Eukaryota</taxon>
        <taxon>Metazoa</taxon>
        <taxon>Ecdysozoa</taxon>
        <taxon>Arthropoda</taxon>
        <taxon>Hexapoda</taxon>
        <taxon>Insecta</taxon>
        <taxon>Pterygota</taxon>
        <taxon>Neoptera</taxon>
        <taxon>Polyneoptera</taxon>
        <taxon>Phasmatodea</taxon>
        <taxon>Verophasmatodea</taxon>
        <taxon>Anareolatae</taxon>
        <taxon>Phasmatidae</taxon>
        <taxon>Eurycanthinae</taxon>
        <taxon>Dryococelus</taxon>
    </lineage>
</organism>
<name>A0ABQ9I3F4_9NEOP</name>